<evidence type="ECO:0000256" key="3">
    <source>
        <dbReference type="ARBA" id="ARBA00023211"/>
    </source>
</evidence>
<dbReference type="GO" id="GO:0004722">
    <property type="term" value="F:protein serine/threonine phosphatase activity"/>
    <property type="evidence" value="ECO:0007669"/>
    <property type="project" value="UniProtKB-EC"/>
</dbReference>
<keyword evidence="4" id="KW-0378">Hydrolase</keyword>
<reference evidence="6 7" key="1">
    <citation type="journal article" date="2023" name="Life. Sci Alliance">
        <title>Evolutionary insights into 3D genome organization and epigenetic landscape of Vigna mungo.</title>
        <authorList>
            <person name="Junaid A."/>
            <person name="Singh B."/>
            <person name="Bhatia S."/>
        </authorList>
    </citation>
    <scope>NUCLEOTIDE SEQUENCE [LARGE SCALE GENOMIC DNA]</scope>
    <source>
        <strain evidence="6">Urdbean</strain>
    </source>
</reference>
<dbReference type="InterPro" id="IPR004843">
    <property type="entry name" value="Calcineurin-like_PHP"/>
</dbReference>
<comment type="similarity">
    <text evidence="4">Belongs to the PPP phosphatase family.</text>
</comment>
<dbReference type="SMART" id="SM00156">
    <property type="entry name" value="PP2Ac"/>
    <property type="match status" value="1"/>
</dbReference>
<comment type="cofactor">
    <cofactor evidence="1">
        <name>Mn(2+)</name>
        <dbReference type="ChEBI" id="CHEBI:29035"/>
    </cofactor>
</comment>
<evidence type="ECO:0000313" key="6">
    <source>
        <dbReference type="EMBL" id="WVZ01401.1"/>
    </source>
</evidence>
<dbReference type="Gene3D" id="3.60.21.10">
    <property type="match status" value="1"/>
</dbReference>
<evidence type="ECO:0000256" key="2">
    <source>
        <dbReference type="ARBA" id="ARBA00022723"/>
    </source>
</evidence>
<keyword evidence="3" id="KW-0464">Manganese</keyword>
<comment type="catalytic activity">
    <reaction evidence="4">
        <text>O-phospho-L-threonyl-[protein] + H2O = L-threonyl-[protein] + phosphate</text>
        <dbReference type="Rhea" id="RHEA:47004"/>
        <dbReference type="Rhea" id="RHEA-COMP:11060"/>
        <dbReference type="Rhea" id="RHEA-COMP:11605"/>
        <dbReference type="ChEBI" id="CHEBI:15377"/>
        <dbReference type="ChEBI" id="CHEBI:30013"/>
        <dbReference type="ChEBI" id="CHEBI:43474"/>
        <dbReference type="ChEBI" id="CHEBI:61977"/>
        <dbReference type="EC" id="3.1.3.16"/>
    </reaction>
</comment>
<dbReference type="PROSITE" id="PS00125">
    <property type="entry name" value="SER_THR_PHOSPHATASE"/>
    <property type="match status" value="1"/>
</dbReference>
<dbReference type="InterPro" id="IPR051134">
    <property type="entry name" value="PPP_phosphatase"/>
</dbReference>
<evidence type="ECO:0000256" key="1">
    <source>
        <dbReference type="ARBA" id="ARBA00001936"/>
    </source>
</evidence>
<dbReference type="InterPro" id="IPR029052">
    <property type="entry name" value="Metallo-depent_PP-like"/>
</dbReference>
<dbReference type="AlphaFoldDB" id="A0AAQ3N2X0"/>
<keyword evidence="2" id="KW-0479">Metal-binding</keyword>
<dbReference type="InterPro" id="IPR006186">
    <property type="entry name" value="Ser/Thr-sp_prot-phosphatase"/>
</dbReference>
<evidence type="ECO:0000259" key="5">
    <source>
        <dbReference type="PROSITE" id="PS00125"/>
    </source>
</evidence>
<dbReference type="SUPFAM" id="SSF56300">
    <property type="entry name" value="Metallo-dependent phosphatases"/>
    <property type="match status" value="1"/>
</dbReference>
<dbReference type="Pfam" id="PF00149">
    <property type="entry name" value="Metallophos"/>
    <property type="match status" value="1"/>
</dbReference>
<dbReference type="PANTHER" id="PTHR45668">
    <property type="entry name" value="SERINE/THREONINE-PROTEIN PHOSPHATASE 5-RELATED"/>
    <property type="match status" value="1"/>
</dbReference>
<dbReference type="PRINTS" id="PR00114">
    <property type="entry name" value="STPHPHTASE"/>
</dbReference>
<sequence length="734" mass="82791">MDHQKERIKNGCQKILEGINSMSLSNLDDQQVHSLVMMREIARGVVDDRDRKVTRSDVITALRYSIEKMVCASRDIIQILSRMSFEGLDDQRMHLVTRMKEIAHGVIDKQPRVAIARPNLLAEEVGFVDEGMQDSLVVESAKICNGDALIDGAHSMTNEDEMLDVEHVLRFENEIDEIQESLLPCFEQFLMWPPNDCVTIEWVQDVMVILEQASQKMLPSEFCHVVPTLLVDKLTGAACSILCKEPNCVEINCQGEEDSRVIVVGDIHGQFHDLMFLFKHEGVPSENQIYVFNGNYVDKGAWGIEVFLVLLAWKVLMPHRVFLLRGNHESRYCTARYGFKKEVWAKYGDQGDDVYNKFLECFKELPLASVIANCVYTTHGGLFRSIHAAPSQRPKRNKTHRVDLGSLAELFNVKRSSIDCPYEGPNILLSDVLWSRPSNRYGLRDNTGQKLGLWWGPDCTEEFLKHHSLKLIIRSHDGPDSRAGKDNDLGNMLRGYSIDHDGESGKLCTLFSASDYPQFGKRRCNSKGAYAVLKSPDFASPSFHSFKGTERPMVDPYVDFGANNIDSSKLDSSQSVSWIKDFCVNMDQLEMPITFSHNHYVILLARDGNTESAYFCADMNAQASTSTLSASERFYPEGRRPEFDFGALGIYNAPCWSVELPDGSGGTQVVEVPRASLVEGLPLPPNIQEPHKAAYEYLFELVAGLKHMIVTRETENRARVSALRSRARKRKGQG</sequence>
<evidence type="ECO:0000313" key="7">
    <source>
        <dbReference type="Proteomes" id="UP001374535"/>
    </source>
</evidence>
<organism evidence="6 7">
    <name type="scientific">Vigna mungo</name>
    <name type="common">Black gram</name>
    <name type="synonym">Phaseolus mungo</name>
    <dbReference type="NCBI Taxonomy" id="3915"/>
    <lineage>
        <taxon>Eukaryota</taxon>
        <taxon>Viridiplantae</taxon>
        <taxon>Streptophyta</taxon>
        <taxon>Embryophyta</taxon>
        <taxon>Tracheophyta</taxon>
        <taxon>Spermatophyta</taxon>
        <taxon>Magnoliopsida</taxon>
        <taxon>eudicotyledons</taxon>
        <taxon>Gunneridae</taxon>
        <taxon>Pentapetalae</taxon>
        <taxon>rosids</taxon>
        <taxon>fabids</taxon>
        <taxon>Fabales</taxon>
        <taxon>Fabaceae</taxon>
        <taxon>Papilionoideae</taxon>
        <taxon>50 kb inversion clade</taxon>
        <taxon>NPAAA clade</taxon>
        <taxon>indigoferoid/millettioid clade</taxon>
        <taxon>Phaseoleae</taxon>
        <taxon>Vigna</taxon>
    </lineage>
</organism>
<evidence type="ECO:0000256" key="4">
    <source>
        <dbReference type="RuleBase" id="RU004273"/>
    </source>
</evidence>
<dbReference type="Proteomes" id="UP001374535">
    <property type="component" value="Chromosome 8"/>
</dbReference>
<dbReference type="GO" id="GO:0046872">
    <property type="term" value="F:metal ion binding"/>
    <property type="evidence" value="ECO:0007669"/>
    <property type="project" value="UniProtKB-KW"/>
</dbReference>
<accession>A0AAQ3N2X0</accession>
<gene>
    <name evidence="6" type="ORF">V8G54_027470</name>
</gene>
<keyword evidence="7" id="KW-1185">Reference proteome</keyword>
<dbReference type="EC" id="3.1.3.16" evidence="4"/>
<name>A0AAQ3N2X0_VIGMU</name>
<dbReference type="EMBL" id="CP144693">
    <property type="protein sequence ID" value="WVZ01401.1"/>
    <property type="molecule type" value="Genomic_DNA"/>
</dbReference>
<feature type="domain" description="Serine/threonine specific protein phosphatases" evidence="5">
    <location>
        <begin position="324"/>
        <end position="329"/>
    </location>
</feature>
<dbReference type="PANTHER" id="PTHR45668:SF16">
    <property type="entry name" value="SERINE_THREONINE-PROTEIN PHOSPHATASE"/>
    <property type="match status" value="1"/>
</dbReference>
<proteinExistence type="inferred from homology"/>
<protein>
    <recommendedName>
        <fullName evidence="4">Serine/threonine-protein phosphatase</fullName>
        <ecNumber evidence="4">3.1.3.16</ecNumber>
    </recommendedName>
</protein>